<name>A0AAV4DHG4_9GAST</name>
<dbReference type="Proteomes" id="UP000735302">
    <property type="component" value="Unassembled WGS sequence"/>
</dbReference>
<proteinExistence type="predicted"/>
<reference evidence="1 2" key="1">
    <citation type="journal article" date="2021" name="Elife">
        <title>Chloroplast acquisition without the gene transfer in kleptoplastic sea slugs, Plakobranchus ocellatus.</title>
        <authorList>
            <person name="Maeda T."/>
            <person name="Takahashi S."/>
            <person name="Yoshida T."/>
            <person name="Shimamura S."/>
            <person name="Takaki Y."/>
            <person name="Nagai Y."/>
            <person name="Toyoda A."/>
            <person name="Suzuki Y."/>
            <person name="Arimoto A."/>
            <person name="Ishii H."/>
            <person name="Satoh N."/>
            <person name="Nishiyama T."/>
            <person name="Hasebe M."/>
            <person name="Maruyama T."/>
            <person name="Minagawa J."/>
            <person name="Obokata J."/>
            <person name="Shigenobu S."/>
        </authorList>
    </citation>
    <scope>NUCLEOTIDE SEQUENCE [LARGE SCALE GENOMIC DNA]</scope>
</reference>
<dbReference type="EMBL" id="BLXT01007896">
    <property type="protein sequence ID" value="GFO43682.1"/>
    <property type="molecule type" value="Genomic_DNA"/>
</dbReference>
<sequence length="85" mass="9266">MLVPKTVVFFKLENIGFSLSFNALDGPPRTADTIALCWRPDMAVMCKIPPQSTDNLVLRNGKVACDPVLVSQEDSTQEPVKSSVS</sequence>
<dbReference type="AlphaFoldDB" id="A0AAV4DHG4"/>
<evidence type="ECO:0000313" key="2">
    <source>
        <dbReference type="Proteomes" id="UP000735302"/>
    </source>
</evidence>
<evidence type="ECO:0008006" key="3">
    <source>
        <dbReference type="Google" id="ProtNLM"/>
    </source>
</evidence>
<organism evidence="1 2">
    <name type="scientific">Plakobranchus ocellatus</name>
    <dbReference type="NCBI Taxonomy" id="259542"/>
    <lineage>
        <taxon>Eukaryota</taxon>
        <taxon>Metazoa</taxon>
        <taxon>Spiralia</taxon>
        <taxon>Lophotrochozoa</taxon>
        <taxon>Mollusca</taxon>
        <taxon>Gastropoda</taxon>
        <taxon>Heterobranchia</taxon>
        <taxon>Euthyneura</taxon>
        <taxon>Panpulmonata</taxon>
        <taxon>Sacoglossa</taxon>
        <taxon>Placobranchoidea</taxon>
        <taxon>Plakobranchidae</taxon>
        <taxon>Plakobranchus</taxon>
    </lineage>
</organism>
<comment type="caution">
    <text evidence="1">The sequence shown here is derived from an EMBL/GenBank/DDBJ whole genome shotgun (WGS) entry which is preliminary data.</text>
</comment>
<protein>
    <recommendedName>
        <fullName evidence="3">MSP domain-containing protein</fullName>
    </recommendedName>
</protein>
<keyword evidence="2" id="KW-1185">Reference proteome</keyword>
<accession>A0AAV4DHG4</accession>
<gene>
    <name evidence="1" type="ORF">PoB_007018700</name>
</gene>
<evidence type="ECO:0000313" key="1">
    <source>
        <dbReference type="EMBL" id="GFO43682.1"/>
    </source>
</evidence>